<dbReference type="InterPro" id="IPR011004">
    <property type="entry name" value="Trimer_LpxA-like_sf"/>
</dbReference>
<evidence type="ECO:0000313" key="4">
    <source>
        <dbReference type="Proteomes" id="UP001227317"/>
    </source>
</evidence>
<proteinExistence type="inferred from homology"/>
<dbReference type="Pfam" id="PF00364">
    <property type="entry name" value="Biotin_lipoyl"/>
    <property type="match status" value="1"/>
</dbReference>
<dbReference type="Pfam" id="PF00132">
    <property type="entry name" value="Hexapep"/>
    <property type="match status" value="1"/>
</dbReference>
<dbReference type="InterPro" id="IPR001451">
    <property type="entry name" value="Hexapep"/>
</dbReference>
<sequence>MTDAALSGFHIVAAPRTSASDDRLQVVALAVADGTAVAAGQLLMEIEGAKAVVEVFAEAAGIAYFPVAPGDAVEVGRPVAVIVPPEVSRDQALAAVPAPSKAQAAAAGTDEEVRFTRGATELLNRHGLAADLFAGRGLVTTTMVEREVARREADRNWRPTTPRRGGNGRVVLVGAGRGAHQILSILLFEEGTQPVAILDDAADKHGEYIKGVPVLGPVSRLESMVAAGEVDAAICAVSSSIPFRRKIRDLARQLNLPLANAIHPTAWFDDGVVIGQGNYIGPFCYFGADARVGDNCFLSSRTTFEHHNEVGDEVTTGPNVATAGSVRVGSQVKFGTGIVVENRLSIGSGSIIASHVAITCDVPEGSVVKRQVGR</sequence>
<name>A0ABU0WP17_9PROT</name>
<dbReference type="EMBL" id="JAUJFI010000186">
    <property type="protein sequence ID" value="MDQ2105973.1"/>
    <property type="molecule type" value="Genomic_DNA"/>
</dbReference>
<reference evidence="3 4" key="1">
    <citation type="submission" date="2023-06" db="EMBL/GenBank/DDBJ databases">
        <title>Azospirillum isscasensis sp.nov, a bacterium isolated from rhizosphere soil of rice.</title>
        <authorList>
            <person name="Wang H."/>
        </authorList>
    </citation>
    <scope>NUCLEOTIDE SEQUENCE [LARGE SCALE GENOMIC DNA]</scope>
    <source>
        <strain evidence="3 4">C340-1</strain>
    </source>
</reference>
<dbReference type="SUPFAM" id="SSF51230">
    <property type="entry name" value="Single hybrid motif"/>
    <property type="match status" value="1"/>
</dbReference>
<organism evidence="3 4">
    <name type="scientific">Azospirillum isscasi</name>
    <dbReference type="NCBI Taxonomy" id="3053926"/>
    <lineage>
        <taxon>Bacteria</taxon>
        <taxon>Pseudomonadati</taxon>
        <taxon>Pseudomonadota</taxon>
        <taxon>Alphaproteobacteria</taxon>
        <taxon>Rhodospirillales</taxon>
        <taxon>Azospirillaceae</taxon>
        <taxon>Azospirillum</taxon>
    </lineage>
</organism>
<dbReference type="InterPro" id="IPR020019">
    <property type="entry name" value="AcTrfase_PglD-like"/>
</dbReference>
<dbReference type="Gene3D" id="3.40.50.720">
    <property type="entry name" value="NAD(P)-binding Rossmann-like Domain"/>
    <property type="match status" value="1"/>
</dbReference>
<dbReference type="PANTHER" id="PTHR43300">
    <property type="entry name" value="ACETYLTRANSFERASE"/>
    <property type="match status" value="1"/>
</dbReference>
<evidence type="ECO:0000259" key="2">
    <source>
        <dbReference type="Pfam" id="PF00364"/>
    </source>
</evidence>
<evidence type="ECO:0000313" key="3">
    <source>
        <dbReference type="EMBL" id="MDQ2105973.1"/>
    </source>
</evidence>
<protein>
    <submittedName>
        <fullName evidence="3">Biotin/lipoyl-containing protein</fullName>
    </submittedName>
</protein>
<dbReference type="InterPro" id="IPR011053">
    <property type="entry name" value="Single_hybrid_motif"/>
</dbReference>
<dbReference type="SUPFAM" id="SSF51161">
    <property type="entry name" value="Trimeric LpxA-like enzymes"/>
    <property type="match status" value="1"/>
</dbReference>
<feature type="domain" description="Lipoyl-binding" evidence="2">
    <location>
        <begin position="14"/>
        <end position="82"/>
    </location>
</feature>
<dbReference type="Proteomes" id="UP001227317">
    <property type="component" value="Unassembled WGS sequence"/>
</dbReference>
<keyword evidence="4" id="KW-1185">Reference proteome</keyword>
<dbReference type="RefSeq" id="WP_306710941.1">
    <property type="nucleotide sequence ID" value="NZ_JAUJFI010000186.1"/>
</dbReference>
<dbReference type="InterPro" id="IPR050179">
    <property type="entry name" value="Trans_hexapeptide_repeat"/>
</dbReference>
<dbReference type="CDD" id="cd06849">
    <property type="entry name" value="lipoyl_domain"/>
    <property type="match status" value="1"/>
</dbReference>
<dbReference type="Gene3D" id="2.160.10.10">
    <property type="entry name" value="Hexapeptide repeat proteins"/>
    <property type="match status" value="1"/>
</dbReference>
<dbReference type="Gene3D" id="2.40.50.100">
    <property type="match status" value="1"/>
</dbReference>
<dbReference type="CDD" id="cd03360">
    <property type="entry name" value="LbH_AT_putative"/>
    <property type="match status" value="1"/>
</dbReference>
<dbReference type="SUPFAM" id="SSF51735">
    <property type="entry name" value="NAD(P)-binding Rossmann-fold domains"/>
    <property type="match status" value="1"/>
</dbReference>
<comment type="similarity">
    <text evidence="1">Belongs to the transferase hexapeptide repeat family.</text>
</comment>
<accession>A0ABU0WP17</accession>
<evidence type="ECO:0000256" key="1">
    <source>
        <dbReference type="ARBA" id="ARBA00007274"/>
    </source>
</evidence>
<gene>
    <name evidence="3" type="ORF">QSG27_24980</name>
</gene>
<dbReference type="InterPro" id="IPR000089">
    <property type="entry name" value="Biotin_lipoyl"/>
</dbReference>
<dbReference type="PANTHER" id="PTHR43300:SF7">
    <property type="entry name" value="UDP-N-ACETYLBACILLOSAMINE N-ACETYLTRANSFERASE"/>
    <property type="match status" value="1"/>
</dbReference>
<dbReference type="InterPro" id="IPR036291">
    <property type="entry name" value="NAD(P)-bd_dom_sf"/>
</dbReference>
<comment type="caution">
    <text evidence="3">The sequence shown here is derived from an EMBL/GenBank/DDBJ whole genome shotgun (WGS) entry which is preliminary data.</text>
</comment>